<dbReference type="Proteomes" id="UP000238479">
    <property type="component" value="Chromosome 7"/>
</dbReference>
<reference evidence="2 3" key="1">
    <citation type="journal article" date="2018" name="Nat. Genet.">
        <title>The Rosa genome provides new insights in the design of modern roses.</title>
        <authorList>
            <person name="Bendahmane M."/>
        </authorList>
    </citation>
    <scope>NUCLEOTIDE SEQUENCE [LARGE SCALE GENOMIC DNA]</scope>
    <source>
        <strain evidence="3">cv. Old Blush</strain>
    </source>
</reference>
<accession>A0A2P6P8Z8</accession>
<evidence type="ECO:0000313" key="3">
    <source>
        <dbReference type="Proteomes" id="UP000238479"/>
    </source>
</evidence>
<proteinExistence type="predicted"/>
<sequence length="99" mass="11349">MVLFWESKNRCSDSTSLSSLRGAALQCSLSLSLTPTHTHTHTNARPSRNHPFIDREQETTKNEKHRNLKKELHQSTKPDPLAPQMLPHNLRFQISDHSP</sequence>
<name>A0A2P6P8Z8_ROSCH</name>
<feature type="region of interest" description="Disordered" evidence="1">
    <location>
        <begin position="35"/>
        <end position="99"/>
    </location>
</feature>
<dbReference type="EMBL" id="PDCK01000045">
    <property type="protein sequence ID" value="PRQ18392.1"/>
    <property type="molecule type" value="Genomic_DNA"/>
</dbReference>
<feature type="compositionally biased region" description="Basic and acidic residues" evidence="1">
    <location>
        <begin position="51"/>
        <end position="62"/>
    </location>
</feature>
<gene>
    <name evidence="2" type="ORF">RchiOBHm_Chr7g0205531</name>
</gene>
<dbReference type="Gramene" id="PRQ18392">
    <property type="protein sequence ID" value="PRQ18392"/>
    <property type="gene ID" value="RchiOBHm_Chr7g0205531"/>
</dbReference>
<evidence type="ECO:0000256" key="1">
    <source>
        <dbReference type="SAM" id="MobiDB-lite"/>
    </source>
</evidence>
<evidence type="ECO:0000313" key="2">
    <source>
        <dbReference type="EMBL" id="PRQ18392.1"/>
    </source>
</evidence>
<protein>
    <submittedName>
        <fullName evidence="2">Uncharacterized protein</fullName>
    </submittedName>
</protein>
<dbReference type="AlphaFoldDB" id="A0A2P6P8Z8"/>
<organism evidence="2 3">
    <name type="scientific">Rosa chinensis</name>
    <name type="common">China rose</name>
    <dbReference type="NCBI Taxonomy" id="74649"/>
    <lineage>
        <taxon>Eukaryota</taxon>
        <taxon>Viridiplantae</taxon>
        <taxon>Streptophyta</taxon>
        <taxon>Embryophyta</taxon>
        <taxon>Tracheophyta</taxon>
        <taxon>Spermatophyta</taxon>
        <taxon>Magnoliopsida</taxon>
        <taxon>eudicotyledons</taxon>
        <taxon>Gunneridae</taxon>
        <taxon>Pentapetalae</taxon>
        <taxon>rosids</taxon>
        <taxon>fabids</taxon>
        <taxon>Rosales</taxon>
        <taxon>Rosaceae</taxon>
        <taxon>Rosoideae</taxon>
        <taxon>Rosoideae incertae sedis</taxon>
        <taxon>Rosa</taxon>
    </lineage>
</organism>
<comment type="caution">
    <text evidence="2">The sequence shown here is derived from an EMBL/GenBank/DDBJ whole genome shotgun (WGS) entry which is preliminary data.</text>
</comment>
<keyword evidence="3" id="KW-1185">Reference proteome</keyword>